<dbReference type="Proteomes" id="UP001154282">
    <property type="component" value="Unassembled WGS sequence"/>
</dbReference>
<dbReference type="InterPro" id="IPR050346">
    <property type="entry name" value="FMO-like"/>
</dbReference>
<evidence type="ECO:0000256" key="4">
    <source>
        <dbReference type="ARBA" id="ARBA00022857"/>
    </source>
</evidence>
<comment type="cofactor">
    <cofactor evidence="6">
        <name>FAD</name>
        <dbReference type="ChEBI" id="CHEBI:57692"/>
    </cofactor>
</comment>
<protein>
    <recommendedName>
        <fullName evidence="6">Flavin-containing monooxygenase</fullName>
        <ecNumber evidence="6">1.-.-.-</ecNumber>
    </recommendedName>
</protein>
<organism evidence="7 8">
    <name type="scientific">Linum tenue</name>
    <dbReference type="NCBI Taxonomy" id="586396"/>
    <lineage>
        <taxon>Eukaryota</taxon>
        <taxon>Viridiplantae</taxon>
        <taxon>Streptophyta</taxon>
        <taxon>Embryophyta</taxon>
        <taxon>Tracheophyta</taxon>
        <taxon>Spermatophyta</taxon>
        <taxon>Magnoliopsida</taxon>
        <taxon>eudicotyledons</taxon>
        <taxon>Gunneridae</taxon>
        <taxon>Pentapetalae</taxon>
        <taxon>rosids</taxon>
        <taxon>fabids</taxon>
        <taxon>Malpighiales</taxon>
        <taxon>Linaceae</taxon>
        <taxon>Linum</taxon>
    </lineage>
</organism>
<dbReference type="SUPFAM" id="SSF51905">
    <property type="entry name" value="FAD/NAD(P)-binding domain"/>
    <property type="match status" value="2"/>
</dbReference>
<keyword evidence="4" id="KW-0521">NADP</keyword>
<dbReference type="Gene3D" id="3.50.50.60">
    <property type="entry name" value="FAD/NAD(P)-binding domain"/>
    <property type="match status" value="2"/>
</dbReference>
<keyword evidence="3 6" id="KW-0274">FAD</keyword>
<dbReference type="PIRSF" id="PIRSF000332">
    <property type="entry name" value="FMO"/>
    <property type="match status" value="1"/>
</dbReference>
<dbReference type="PRINTS" id="PR00419">
    <property type="entry name" value="ADXRDTASE"/>
</dbReference>
<comment type="caution">
    <text evidence="7">The sequence shown here is derived from an EMBL/GenBank/DDBJ whole genome shotgun (WGS) entry which is preliminary data.</text>
</comment>
<comment type="similarity">
    <text evidence="1 6">Belongs to the FMO family.</text>
</comment>
<dbReference type="Pfam" id="PF00743">
    <property type="entry name" value="FMO-like"/>
    <property type="match status" value="2"/>
</dbReference>
<evidence type="ECO:0000256" key="3">
    <source>
        <dbReference type="ARBA" id="ARBA00022827"/>
    </source>
</evidence>
<dbReference type="PANTHER" id="PTHR23023">
    <property type="entry name" value="DIMETHYLANILINE MONOOXYGENASE"/>
    <property type="match status" value="1"/>
</dbReference>
<evidence type="ECO:0000313" key="8">
    <source>
        <dbReference type="Proteomes" id="UP001154282"/>
    </source>
</evidence>
<proteinExistence type="inferred from homology"/>
<dbReference type="GO" id="GO:0004499">
    <property type="term" value="F:N,N-dimethylaniline monooxygenase activity"/>
    <property type="evidence" value="ECO:0007669"/>
    <property type="project" value="InterPro"/>
</dbReference>
<keyword evidence="2 6" id="KW-0285">Flavoprotein</keyword>
<evidence type="ECO:0000313" key="7">
    <source>
        <dbReference type="EMBL" id="CAI0413729.1"/>
    </source>
</evidence>
<keyword evidence="5 6" id="KW-0560">Oxidoreductase</keyword>
<dbReference type="InterPro" id="IPR020946">
    <property type="entry name" value="Flavin_mOase-like"/>
</dbReference>
<reference evidence="7" key="1">
    <citation type="submission" date="2022-08" db="EMBL/GenBank/DDBJ databases">
        <authorList>
            <person name="Gutierrez-Valencia J."/>
        </authorList>
    </citation>
    <scope>NUCLEOTIDE SEQUENCE</scope>
</reference>
<dbReference type="InterPro" id="IPR036188">
    <property type="entry name" value="FAD/NAD-bd_sf"/>
</dbReference>
<evidence type="ECO:0000256" key="2">
    <source>
        <dbReference type="ARBA" id="ARBA00022630"/>
    </source>
</evidence>
<keyword evidence="6" id="KW-0503">Monooxygenase</keyword>
<dbReference type="GO" id="GO:0050660">
    <property type="term" value="F:flavin adenine dinucleotide binding"/>
    <property type="evidence" value="ECO:0007669"/>
    <property type="project" value="InterPro"/>
</dbReference>
<dbReference type="EMBL" id="CAMGYJ010000005">
    <property type="protein sequence ID" value="CAI0413729.1"/>
    <property type="molecule type" value="Genomic_DNA"/>
</dbReference>
<evidence type="ECO:0000256" key="5">
    <source>
        <dbReference type="ARBA" id="ARBA00023002"/>
    </source>
</evidence>
<sequence>MAEPSQAPSPPIPRRVNAAVIGAGPAGLVAARELRREGHSVTVFEKGSQIGGTWVYTPEFESDDPLGIDPTRPVVHSSMYESLRTNLPREVMGFMDYPFVAGGGGGGGVDADGRRFPGHREVLRYLEEFAREFGIGEGIVRLEREVVNVAPVEDGSGRSWKVTSVNSNNKEAVEEMEEEVFDAVVVCNGHHSQPRIADFPGVKSWPGKQIHSHNYRTPQPFKDQVVVLIGHAPSGADLSINIAGVAKQVHVASTTVVDPNNNNINYPSQSHPTFPNIWIHPMVEKACGDGSVVFRDGVTVFPDIIIHCTGYTFHFPFIRTAGIVTVEDSSVRPLYKHVFPPAWAPGISFVGLPHRIKYVFFFFCVCKIKTLLFPLFELQSKWISGVLSGRISLPSEEEMMRDANDFYSAIQAAGVPTRHTHNMLATAALEGDDYSDWVAAQCQCRGVESWRRGMFLASRSNGQARPETFRDEWEDGELVIEAHRYFASLKP</sequence>
<dbReference type="InterPro" id="IPR000960">
    <property type="entry name" value="Flavin_mOase"/>
</dbReference>
<dbReference type="AlphaFoldDB" id="A0AAV0JYN3"/>
<name>A0AAV0JYN3_9ROSI</name>
<accession>A0AAV0JYN3</accession>
<evidence type="ECO:0000256" key="6">
    <source>
        <dbReference type="RuleBase" id="RU361177"/>
    </source>
</evidence>
<gene>
    <name evidence="7" type="ORF">LITE_LOCUS16053</name>
</gene>
<dbReference type="GO" id="GO:0050661">
    <property type="term" value="F:NADP binding"/>
    <property type="evidence" value="ECO:0007669"/>
    <property type="project" value="InterPro"/>
</dbReference>
<evidence type="ECO:0000256" key="1">
    <source>
        <dbReference type="ARBA" id="ARBA00009183"/>
    </source>
</evidence>
<dbReference type="EC" id="1.-.-.-" evidence="6"/>
<keyword evidence="8" id="KW-1185">Reference proteome</keyword>